<dbReference type="Gene3D" id="3.40.140.120">
    <property type="match status" value="1"/>
</dbReference>
<protein>
    <submittedName>
        <fullName evidence="4">COG4695 Phage-related protein</fullName>
    </submittedName>
</protein>
<evidence type="ECO:0000256" key="3">
    <source>
        <dbReference type="ARBA" id="ARBA00023219"/>
    </source>
</evidence>
<sequence length="400" mass="44274">MSSIFRRGEQRALPINIDPYQITARPQFQNFSGEVVTETTAFASSAVLAAVTLLADSIATMPLERVRVRGGRVERMATPTVLLKPNEEQSQFDFVHQLVTSLAVYGVAYMYAPAGSDGLPLEMRVLPPKLVRPVVNPDTAIREYDINKKIFTSDDIRQIDWLRLAGSLVGMAPIEVLRNTIGVSLAMDRFLAQFYGEGAIPSSVLESDKPITSEQAGVLRDSWEDSHWKRRKPAVLSNGLRWRPIVTSAADSQMLEHREAIVRDIARAYRIPQHLINGSGGDSQTYQNVESAGINFVRHTLLPWMRRIEDAISESLPLDERVRFNADEFLRADLRTRVMAQQTQIQSGTLTPNEARAVEGREPYEGGDAFLLALAGAPMAGGAELAPLGTDAYREGEIAE</sequence>
<dbReference type="InterPro" id="IPR006427">
    <property type="entry name" value="Portal_HK97"/>
</dbReference>
<dbReference type="Pfam" id="PF04860">
    <property type="entry name" value="Phage_portal"/>
    <property type="match status" value="1"/>
</dbReference>
<dbReference type="Gene3D" id="3.30.1120.70">
    <property type="match status" value="1"/>
</dbReference>
<keyword evidence="2" id="KW-1162">Viral penetration into host cytoplasm</keyword>
<proteinExistence type="predicted"/>
<keyword evidence="2" id="KW-1160">Virus entry into host cell</keyword>
<gene>
    <name evidence="4" type="ORF">UFOVP526_24</name>
</gene>
<dbReference type="Gene3D" id="1.20.1270.210">
    <property type="match status" value="1"/>
</dbReference>
<dbReference type="EMBL" id="LR796498">
    <property type="protein sequence ID" value="CAB4148775.1"/>
    <property type="molecule type" value="Genomic_DNA"/>
</dbReference>
<dbReference type="InterPro" id="IPR006944">
    <property type="entry name" value="Phage/GTA_portal"/>
</dbReference>
<evidence type="ECO:0000256" key="2">
    <source>
        <dbReference type="ARBA" id="ARBA00023009"/>
    </source>
</evidence>
<keyword evidence="1" id="KW-1188">Viral release from host cell</keyword>
<keyword evidence="1" id="KW-0118">Viral capsid assembly</keyword>
<evidence type="ECO:0000313" key="4">
    <source>
        <dbReference type="EMBL" id="CAB4148775.1"/>
    </source>
</evidence>
<keyword evidence="3" id="KW-0231">Viral genome packaging</keyword>
<keyword evidence="2" id="KW-1171">Viral genome ejection through host cell envelope</keyword>
<accession>A0A6J5MNN8</accession>
<evidence type="ECO:0000256" key="1">
    <source>
        <dbReference type="ARBA" id="ARBA00022950"/>
    </source>
</evidence>
<name>A0A6J5MNN8_9CAUD</name>
<organism evidence="4">
    <name type="scientific">uncultured Caudovirales phage</name>
    <dbReference type="NCBI Taxonomy" id="2100421"/>
    <lineage>
        <taxon>Viruses</taxon>
        <taxon>Duplodnaviria</taxon>
        <taxon>Heunggongvirae</taxon>
        <taxon>Uroviricota</taxon>
        <taxon>Caudoviricetes</taxon>
        <taxon>Peduoviridae</taxon>
        <taxon>Maltschvirus</taxon>
        <taxon>Maltschvirus maltsch</taxon>
    </lineage>
</organism>
<reference evidence="4" key="1">
    <citation type="submission" date="2020-04" db="EMBL/GenBank/DDBJ databases">
        <authorList>
            <person name="Chiriac C."/>
            <person name="Salcher M."/>
            <person name="Ghai R."/>
            <person name="Kavagutti S V."/>
        </authorList>
    </citation>
    <scope>NUCLEOTIDE SEQUENCE</scope>
</reference>
<dbReference type="NCBIfam" id="TIGR01537">
    <property type="entry name" value="portal_HK97"/>
    <property type="match status" value="1"/>
</dbReference>